<dbReference type="EMBL" id="CP133762">
    <property type="protein sequence ID" value="WMX46982.1"/>
    <property type="molecule type" value="Genomic_DNA"/>
</dbReference>
<keyword evidence="1" id="KW-0732">Signal</keyword>
<keyword evidence="3" id="KW-1185">Reference proteome</keyword>
<dbReference type="Proteomes" id="UP001250858">
    <property type="component" value="Chromosome"/>
</dbReference>
<dbReference type="RefSeq" id="WP_309549236.1">
    <property type="nucleotide sequence ID" value="NZ_CP133762.1"/>
</dbReference>
<organism evidence="2 3">
    <name type="scientific">Streptomyces roseicoloratus</name>
    <dbReference type="NCBI Taxonomy" id="2508722"/>
    <lineage>
        <taxon>Bacteria</taxon>
        <taxon>Bacillati</taxon>
        <taxon>Actinomycetota</taxon>
        <taxon>Actinomycetes</taxon>
        <taxon>Kitasatosporales</taxon>
        <taxon>Streptomycetaceae</taxon>
        <taxon>Streptomyces</taxon>
    </lineage>
</organism>
<proteinExistence type="predicted"/>
<evidence type="ECO:0000256" key="1">
    <source>
        <dbReference type="SAM" id="SignalP"/>
    </source>
</evidence>
<evidence type="ECO:0000313" key="3">
    <source>
        <dbReference type="Proteomes" id="UP001250858"/>
    </source>
</evidence>
<gene>
    <name evidence="2" type="ORF">RGF97_22140</name>
</gene>
<accession>A0ABY9RYD0</accession>
<protein>
    <submittedName>
        <fullName evidence="2">Uncharacterized protein</fullName>
    </submittedName>
</protein>
<reference evidence="2 3" key="1">
    <citation type="submission" date="2023-09" db="EMBL/GenBank/DDBJ databases">
        <title>Complete genome of Streptomyces roseicoloratus T14.</title>
        <authorList>
            <person name="Bashizi T."/>
            <person name="Kim M.-J."/>
            <person name="Lee G."/>
            <person name="Tagele S.B."/>
            <person name="Shin J.-H."/>
        </authorList>
    </citation>
    <scope>NUCLEOTIDE SEQUENCE [LARGE SCALE GENOMIC DNA]</scope>
    <source>
        <strain evidence="2 3">T14</strain>
    </source>
</reference>
<evidence type="ECO:0000313" key="2">
    <source>
        <dbReference type="EMBL" id="WMX46982.1"/>
    </source>
</evidence>
<sequence length="66" mass="6409">MIPKGPIAMIRTRIAQATTVIALALGTAALVPSAAVAAEPVPSFAPVVGATPASAPTVLETGTWGG</sequence>
<feature type="signal peptide" evidence="1">
    <location>
        <begin position="1"/>
        <end position="37"/>
    </location>
</feature>
<feature type="chain" id="PRO_5047077647" evidence="1">
    <location>
        <begin position="38"/>
        <end position="66"/>
    </location>
</feature>
<name>A0ABY9RYD0_9ACTN</name>